<dbReference type="GO" id="GO:0006355">
    <property type="term" value="P:regulation of DNA-templated transcription"/>
    <property type="evidence" value="ECO:0007669"/>
    <property type="project" value="InterPro"/>
</dbReference>
<name>A0A1N7JVN7_9RHOB</name>
<dbReference type="AlphaFoldDB" id="A0A1N7JVN7"/>
<dbReference type="EMBL" id="FTOM01000001">
    <property type="protein sequence ID" value="SIS53390.1"/>
    <property type="molecule type" value="Genomic_DNA"/>
</dbReference>
<sequence>MTHQLINFNIPTSLKDSLDEIAKAKRLSRTAIINQLLETYCRTELERIASEPLPRRQHPANDDMPLVPFMVSYDRFDGGWSL</sequence>
<evidence type="ECO:0000313" key="1">
    <source>
        <dbReference type="EMBL" id="SIS53390.1"/>
    </source>
</evidence>
<dbReference type="InterPro" id="IPR010985">
    <property type="entry name" value="Ribbon_hlx_hlx"/>
</dbReference>
<dbReference type="SUPFAM" id="SSF47598">
    <property type="entry name" value="Ribbon-helix-helix"/>
    <property type="match status" value="1"/>
</dbReference>
<evidence type="ECO:0000313" key="2">
    <source>
        <dbReference type="Proteomes" id="UP000186098"/>
    </source>
</evidence>
<gene>
    <name evidence="1" type="ORF">SAMN05421795_101375</name>
</gene>
<proteinExistence type="predicted"/>
<accession>A0A1N7JVN7</accession>
<protein>
    <recommendedName>
        <fullName evidence="3">Ribbon-helix-helix protein CopG domain-containing protein</fullName>
    </recommendedName>
</protein>
<dbReference type="Proteomes" id="UP000186098">
    <property type="component" value="Unassembled WGS sequence"/>
</dbReference>
<keyword evidence="2" id="KW-1185">Reference proteome</keyword>
<reference evidence="2" key="1">
    <citation type="submission" date="2017-01" db="EMBL/GenBank/DDBJ databases">
        <authorList>
            <person name="Varghese N."/>
            <person name="Submissions S."/>
        </authorList>
    </citation>
    <scope>NUCLEOTIDE SEQUENCE [LARGE SCALE GENOMIC DNA]</scope>
    <source>
        <strain evidence="2">DSM 18714</strain>
    </source>
</reference>
<evidence type="ECO:0008006" key="3">
    <source>
        <dbReference type="Google" id="ProtNLM"/>
    </source>
</evidence>
<organism evidence="1 2">
    <name type="scientific">Phaeovulum vinaykumarii</name>
    <dbReference type="NCBI Taxonomy" id="407234"/>
    <lineage>
        <taxon>Bacteria</taxon>
        <taxon>Pseudomonadati</taxon>
        <taxon>Pseudomonadota</taxon>
        <taxon>Alphaproteobacteria</taxon>
        <taxon>Rhodobacterales</taxon>
        <taxon>Paracoccaceae</taxon>
        <taxon>Phaeovulum</taxon>
    </lineage>
</organism>